<sequence length="209" mass="22897">MGGWVKRIKKEIKKHPAKAVLLGVLCLVALILWGPKMARRQSPREDGKTLAASATMVLLPASIASEMGQSGKNGESDSSLGVKEKWKEIARWHDAHRGELAIADDFRDPLAAVATGDGGAQNSAREAAQDMGAVARSMIRCTGVIITPRRRWVVLDGKCLEEGSELALRQGSVECRLQVVRVHENKVVFKVNDTIFEYNIRDLGITTNR</sequence>
<dbReference type="EMBL" id="CP018477">
    <property type="protein sequence ID" value="ASV75242.1"/>
    <property type="molecule type" value="Genomic_DNA"/>
</dbReference>
<proteinExistence type="predicted"/>
<name>A0A286RH25_9BACT</name>
<reference evidence="1 2" key="1">
    <citation type="journal article" name="Front. Microbiol.">
        <title>Sugar Metabolism of the First Thermophilic Planctomycete Thermogutta terrifontis: Comparative Genomic and Transcriptomic Approaches.</title>
        <authorList>
            <person name="Elcheninov A.G."/>
            <person name="Menzel P."/>
            <person name="Gudbergsdottir S.R."/>
            <person name="Slesarev A.I."/>
            <person name="Kadnikov V.V."/>
            <person name="Krogh A."/>
            <person name="Bonch-Osmolovskaya E.A."/>
            <person name="Peng X."/>
            <person name="Kublanov I.V."/>
        </authorList>
    </citation>
    <scope>NUCLEOTIDE SEQUENCE [LARGE SCALE GENOMIC DNA]</scope>
    <source>
        <strain evidence="1 2">R1</strain>
    </source>
</reference>
<dbReference type="Proteomes" id="UP000215086">
    <property type="component" value="Chromosome"/>
</dbReference>
<organism evidence="1 2">
    <name type="scientific">Thermogutta terrifontis</name>
    <dbReference type="NCBI Taxonomy" id="1331910"/>
    <lineage>
        <taxon>Bacteria</taxon>
        <taxon>Pseudomonadati</taxon>
        <taxon>Planctomycetota</taxon>
        <taxon>Planctomycetia</taxon>
        <taxon>Pirellulales</taxon>
        <taxon>Thermoguttaceae</taxon>
        <taxon>Thermogutta</taxon>
    </lineage>
</organism>
<dbReference type="AlphaFoldDB" id="A0A286RH25"/>
<keyword evidence="2" id="KW-1185">Reference proteome</keyword>
<protein>
    <submittedName>
        <fullName evidence="1">Uncharacterized protein</fullName>
    </submittedName>
</protein>
<accession>A0A286RH25</accession>
<dbReference type="RefSeq" id="WP_095415362.1">
    <property type="nucleotide sequence ID" value="NZ_CP018477.1"/>
</dbReference>
<dbReference type="KEGG" id="ttf:THTE_2640"/>
<gene>
    <name evidence="1" type="ORF">THTE_2640</name>
</gene>
<evidence type="ECO:0000313" key="1">
    <source>
        <dbReference type="EMBL" id="ASV75242.1"/>
    </source>
</evidence>
<evidence type="ECO:0000313" key="2">
    <source>
        <dbReference type="Proteomes" id="UP000215086"/>
    </source>
</evidence>